<evidence type="ECO:0000256" key="4">
    <source>
        <dbReference type="HAMAP-Rule" id="MF_00108"/>
    </source>
</evidence>
<sequence>MPDYQVIVLAAGQGRRMNAGKNKQLIEIGGQTLIEHTLQVFENDDWCDSIYVVIHPNEQKLMGDLIGKQFSKVKKIVNGGDERQDSVREGLLSLEQKLVTFVHDGARPFVTEDELHELYEQTIKHGAAFLGVPVTDTIKQIKDGKVQTLNRSELVAAQTPQAFTYDWLKKAHDYAYEHKIYATDDVALLEYLGHSPAFVHGKLSNFKITNPEDIQKAENMLKINRLDYK</sequence>
<dbReference type="InterPro" id="IPR050088">
    <property type="entry name" value="IspD/TarI_cytidylyltransf_bact"/>
</dbReference>
<keyword evidence="6" id="KW-1185">Reference proteome</keyword>
<gene>
    <name evidence="4" type="primary">ispD</name>
    <name evidence="5" type="ORF">SAMN05216362_13010</name>
</gene>
<dbReference type="Proteomes" id="UP000199427">
    <property type="component" value="Unassembled WGS sequence"/>
</dbReference>
<evidence type="ECO:0000256" key="1">
    <source>
        <dbReference type="ARBA" id="ARBA00022679"/>
    </source>
</evidence>
<evidence type="ECO:0000256" key="2">
    <source>
        <dbReference type="ARBA" id="ARBA00022695"/>
    </source>
</evidence>
<feature type="site" description="Transition state stabilizer" evidence="4">
    <location>
        <position position="16"/>
    </location>
</feature>
<dbReference type="InterPro" id="IPR029044">
    <property type="entry name" value="Nucleotide-diphossugar_trans"/>
</dbReference>
<proteinExistence type="inferred from homology"/>
<dbReference type="PANTHER" id="PTHR32125:SF4">
    <property type="entry name" value="2-C-METHYL-D-ERYTHRITOL 4-PHOSPHATE CYTIDYLYLTRANSFERASE, CHLOROPLASTIC"/>
    <property type="match status" value="1"/>
</dbReference>
<comment type="function">
    <text evidence="4">Catalyzes the formation of 4-diphosphocytidyl-2-C-methyl-D-erythritol from CTP and 2-C-methyl-D-erythritol 4-phosphate (MEP).</text>
</comment>
<dbReference type="EMBL" id="FOES01000030">
    <property type="protein sequence ID" value="SEQ85049.1"/>
    <property type="molecule type" value="Genomic_DNA"/>
</dbReference>
<comment type="catalytic activity">
    <reaction evidence="4">
        <text>2-C-methyl-D-erythritol 4-phosphate + CTP + H(+) = 4-CDP-2-C-methyl-D-erythritol + diphosphate</text>
        <dbReference type="Rhea" id="RHEA:13429"/>
        <dbReference type="ChEBI" id="CHEBI:15378"/>
        <dbReference type="ChEBI" id="CHEBI:33019"/>
        <dbReference type="ChEBI" id="CHEBI:37563"/>
        <dbReference type="ChEBI" id="CHEBI:57823"/>
        <dbReference type="ChEBI" id="CHEBI:58262"/>
        <dbReference type="EC" id="2.7.7.60"/>
    </reaction>
</comment>
<keyword evidence="2 4" id="KW-0548">Nucleotidyltransferase</keyword>
<dbReference type="NCBIfam" id="TIGR00453">
    <property type="entry name" value="ispD"/>
    <property type="match status" value="1"/>
</dbReference>
<evidence type="ECO:0000313" key="6">
    <source>
        <dbReference type="Proteomes" id="UP000199427"/>
    </source>
</evidence>
<evidence type="ECO:0000256" key="3">
    <source>
        <dbReference type="ARBA" id="ARBA00023229"/>
    </source>
</evidence>
<dbReference type="SUPFAM" id="SSF53448">
    <property type="entry name" value="Nucleotide-diphospho-sugar transferases"/>
    <property type="match status" value="1"/>
</dbReference>
<accession>A0A1H9JE84</accession>
<dbReference type="GO" id="GO:0050518">
    <property type="term" value="F:2-C-methyl-D-erythritol 4-phosphate cytidylyltransferase activity"/>
    <property type="evidence" value="ECO:0007669"/>
    <property type="project" value="UniProtKB-UniRule"/>
</dbReference>
<dbReference type="GO" id="GO:0019288">
    <property type="term" value="P:isopentenyl diphosphate biosynthetic process, methylerythritol 4-phosphate pathway"/>
    <property type="evidence" value="ECO:0007669"/>
    <property type="project" value="UniProtKB-UniRule"/>
</dbReference>
<keyword evidence="3 4" id="KW-0414">Isoprene biosynthesis</keyword>
<dbReference type="Pfam" id="PF01128">
    <property type="entry name" value="IspD"/>
    <property type="match status" value="1"/>
</dbReference>
<feature type="site" description="Transition state stabilizer" evidence="4">
    <location>
        <position position="23"/>
    </location>
</feature>
<dbReference type="InterPro" id="IPR034683">
    <property type="entry name" value="IspD/TarI"/>
</dbReference>
<dbReference type="InterPro" id="IPR001228">
    <property type="entry name" value="IspD"/>
</dbReference>
<dbReference type="EC" id="2.7.7.60" evidence="4"/>
<reference evidence="5 6" key="1">
    <citation type="submission" date="2016-10" db="EMBL/GenBank/DDBJ databases">
        <authorList>
            <person name="de Groot N.N."/>
        </authorList>
    </citation>
    <scope>NUCLEOTIDE SEQUENCE [LARGE SCALE GENOMIC DNA]</scope>
    <source>
        <strain evidence="5 6">DSM 21633</strain>
    </source>
</reference>
<feature type="site" description="Positions MEP for the nucleophilic attack" evidence="4">
    <location>
        <position position="207"/>
    </location>
</feature>
<dbReference type="UniPathway" id="UPA00056">
    <property type="reaction ID" value="UER00093"/>
</dbReference>
<comment type="pathway">
    <text evidence="4">Isoprenoid biosynthesis; isopentenyl diphosphate biosynthesis via DXP pathway; isopentenyl diphosphate from 1-deoxy-D-xylulose 5-phosphate: step 2/6.</text>
</comment>
<dbReference type="AlphaFoldDB" id="A0A1H9JE84"/>
<organism evidence="5 6">
    <name type="scientific">Piscibacillus halophilus</name>
    <dbReference type="NCBI Taxonomy" id="571933"/>
    <lineage>
        <taxon>Bacteria</taxon>
        <taxon>Bacillati</taxon>
        <taxon>Bacillota</taxon>
        <taxon>Bacilli</taxon>
        <taxon>Bacillales</taxon>
        <taxon>Bacillaceae</taxon>
        <taxon>Piscibacillus</taxon>
    </lineage>
</organism>
<dbReference type="HAMAP" id="MF_00108">
    <property type="entry name" value="IspD"/>
    <property type="match status" value="1"/>
</dbReference>
<comment type="similarity">
    <text evidence="4">Belongs to the IspD/TarI cytidylyltransferase family. IspD subfamily.</text>
</comment>
<dbReference type="CDD" id="cd02516">
    <property type="entry name" value="CDP-ME_synthetase"/>
    <property type="match status" value="1"/>
</dbReference>
<feature type="site" description="Positions MEP for the nucleophilic attack" evidence="4">
    <location>
        <position position="151"/>
    </location>
</feature>
<dbReference type="STRING" id="571933.SAMN05216362_13010"/>
<name>A0A1H9JE84_9BACI</name>
<evidence type="ECO:0000313" key="5">
    <source>
        <dbReference type="EMBL" id="SEQ85049.1"/>
    </source>
</evidence>
<dbReference type="RefSeq" id="WP_091774524.1">
    <property type="nucleotide sequence ID" value="NZ_FOES01000030.1"/>
</dbReference>
<dbReference type="Gene3D" id="3.90.550.10">
    <property type="entry name" value="Spore Coat Polysaccharide Biosynthesis Protein SpsA, Chain A"/>
    <property type="match status" value="1"/>
</dbReference>
<dbReference type="OrthoDB" id="9806837at2"/>
<keyword evidence="1 4" id="KW-0808">Transferase</keyword>
<dbReference type="PANTHER" id="PTHR32125">
    <property type="entry name" value="2-C-METHYL-D-ERYTHRITOL 4-PHOSPHATE CYTIDYLYLTRANSFERASE, CHLOROPLASTIC"/>
    <property type="match status" value="1"/>
</dbReference>
<protein>
    <recommendedName>
        <fullName evidence="4">2-C-methyl-D-erythritol 4-phosphate cytidylyltransferase</fullName>
        <ecNumber evidence="4">2.7.7.60</ecNumber>
    </recommendedName>
    <alternativeName>
        <fullName evidence="4">4-diphosphocytidyl-2C-methyl-D-erythritol synthase</fullName>
    </alternativeName>
    <alternativeName>
        <fullName evidence="4">MEP cytidylyltransferase</fullName>
        <shortName evidence="4">MCT</shortName>
    </alternativeName>
</protein>
<dbReference type="FunFam" id="3.90.550.10:FF:000003">
    <property type="entry name" value="2-C-methyl-D-erythritol 4-phosphate cytidylyltransferase"/>
    <property type="match status" value="1"/>
</dbReference>